<dbReference type="AlphaFoldDB" id="A0A431U9I9"/>
<name>A0A431U9I9_9BACT</name>
<dbReference type="InterPro" id="IPR029456">
    <property type="entry name" value="Sialidase_N"/>
</dbReference>
<dbReference type="InterPro" id="IPR013783">
    <property type="entry name" value="Ig-like_fold"/>
</dbReference>
<dbReference type="EMBL" id="RXOF01000001">
    <property type="protein sequence ID" value="RTQ53605.1"/>
    <property type="molecule type" value="Genomic_DNA"/>
</dbReference>
<feature type="region of interest" description="Disordered" evidence="1">
    <location>
        <begin position="1"/>
        <end position="25"/>
    </location>
</feature>
<dbReference type="InterPro" id="IPR025667">
    <property type="entry name" value="SprB_repeat"/>
</dbReference>
<sequence length="412" mass="40958">MSGGTPPYTYDWSPGNPTGDGTNSIRNLGGSFSNYSVLVRDAKNCTATYNFTLVTPSAINVNLTTNNPSTPGGADGTASVSLSGGTPPYYPYQWTRTSAPTGTLSANSTSTTSSVTGLVAGSYTVQATDNNGCPVSRSFTILDPTAAPVLLTPANGAGLTTPAPTYAGTAPAGSTVTLYVDGSSTGSTTADAGGNWSLTQPTALAFGAHTASARAQLSGNALSAPSATNTFTVLNPATYTSSTAEQPNTDRVVAGRASQEILRVAVTIGGGPDLPLSLQALTLATTGSTNASGSLAAARVYYTGSSSSFGAAVPFGTAVSRPNGAFTVTGSQPLSAGTNYFWLVYDVDAGATAGQLIDAELTSLTVSGTAYVPSVTSPGGSRAIVNTDPVAGLALHGTGGTTAGYVNFSATP</sequence>
<evidence type="ECO:0000313" key="4">
    <source>
        <dbReference type="EMBL" id="RTQ53605.1"/>
    </source>
</evidence>
<proteinExistence type="predicted"/>
<keyword evidence="5" id="KW-1185">Reference proteome</keyword>
<dbReference type="Pfam" id="PF14873">
    <property type="entry name" value="BNR_assoc_N"/>
    <property type="match status" value="1"/>
</dbReference>
<feature type="domain" description="Bacterial Ig-like" evidence="3">
    <location>
        <begin position="162"/>
        <end position="216"/>
    </location>
</feature>
<dbReference type="Pfam" id="PF13573">
    <property type="entry name" value="SprB"/>
    <property type="match status" value="1"/>
</dbReference>
<evidence type="ECO:0000259" key="2">
    <source>
        <dbReference type="Pfam" id="PF14873"/>
    </source>
</evidence>
<feature type="domain" description="Sialidase N-terminal" evidence="2">
    <location>
        <begin position="273"/>
        <end position="368"/>
    </location>
</feature>
<accession>A0A431U9I9</accession>
<dbReference type="Gene3D" id="2.60.40.10">
    <property type="entry name" value="Immunoglobulins"/>
    <property type="match status" value="2"/>
</dbReference>
<gene>
    <name evidence="4" type="ORF">EJV47_02385</name>
</gene>
<evidence type="ECO:0008006" key="6">
    <source>
        <dbReference type="Google" id="ProtNLM"/>
    </source>
</evidence>
<dbReference type="InterPro" id="IPR044016">
    <property type="entry name" value="Big_13"/>
</dbReference>
<evidence type="ECO:0000259" key="3">
    <source>
        <dbReference type="Pfam" id="PF19077"/>
    </source>
</evidence>
<dbReference type="OrthoDB" id="5377264at2"/>
<reference evidence="4 5" key="1">
    <citation type="submission" date="2018-12" db="EMBL/GenBank/DDBJ databases">
        <title>Hymenobacter gummosus sp. nov., isolated from a spring.</title>
        <authorList>
            <person name="Nie L."/>
        </authorList>
    </citation>
    <scope>NUCLEOTIDE SEQUENCE [LARGE SCALE GENOMIC DNA]</scope>
    <source>
        <strain evidence="4 5">KCTC 52166</strain>
    </source>
</reference>
<comment type="caution">
    <text evidence="4">The sequence shown here is derived from an EMBL/GenBank/DDBJ whole genome shotgun (WGS) entry which is preliminary data.</text>
</comment>
<feature type="compositionally biased region" description="Polar residues" evidence="1">
    <location>
        <begin position="15"/>
        <end position="25"/>
    </location>
</feature>
<dbReference type="Pfam" id="PF19077">
    <property type="entry name" value="Big_13"/>
    <property type="match status" value="1"/>
</dbReference>
<organism evidence="4 5">
    <name type="scientific">Hymenobacter gummosus</name>
    <dbReference type="NCBI Taxonomy" id="1776032"/>
    <lineage>
        <taxon>Bacteria</taxon>
        <taxon>Pseudomonadati</taxon>
        <taxon>Bacteroidota</taxon>
        <taxon>Cytophagia</taxon>
        <taxon>Cytophagales</taxon>
        <taxon>Hymenobacteraceae</taxon>
        <taxon>Hymenobacter</taxon>
    </lineage>
</organism>
<dbReference type="Gene3D" id="2.60.40.1290">
    <property type="match status" value="1"/>
</dbReference>
<evidence type="ECO:0000313" key="5">
    <source>
        <dbReference type="Proteomes" id="UP000282184"/>
    </source>
</evidence>
<evidence type="ECO:0000256" key="1">
    <source>
        <dbReference type="SAM" id="MobiDB-lite"/>
    </source>
</evidence>
<dbReference type="Proteomes" id="UP000282184">
    <property type="component" value="Unassembled WGS sequence"/>
</dbReference>
<protein>
    <recommendedName>
        <fullName evidence="6">Ig-like domain-containing protein</fullName>
    </recommendedName>
</protein>